<feature type="region of interest" description="Disordered" evidence="11">
    <location>
        <begin position="1"/>
        <end position="76"/>
    </location>
</feature>
<evidence type="ECO:0000256" key="9">
    <source>
        <dbReference type="PROSITE-ProRule" id="PRU00169"/>
    </source>
</evidence>
<feature type="domain" description="Response regulatory" evidence="12">
    <location>
        <begin position="83"/>
        <end position="197"/>
    </location>
</feature>
<evidence type="ECO:0000256" key="8">
    <source>
        <dbReference type="ARBA" id="ARBA00032623"/>
    </source>
</evidence>
<dbReference type="Pfam" id="PF00486">
    <property type="entry name" value="Trans_reg_C"/>
    <property type="match status" value="1"/>
</dbReference>
<dbReference type="SMART" id="SM00862">
    <property type="entry name" value="Trans_reg_C"/>
    <property type="match status" value="1"/>
</dbReference>
<feature type="modified residue" description="4-aspartylphosphate" evidence="9">
    <location>
        <position position="132"/>
    </location>
</feature>
<feature type="domain" description="OmpR/PhoB-type" evidence="13">
    <location>
        <begin position="208"/>
        <end position="305"/>
    </location>
</feature>
<reference evidence="14" key="1">
    <citation type="journal article" date="2022" name="Cell">
        <title>Repeat-based holocentromeres influence genome architecture and karyotype evolution.</title>
        <authorList>
            <person name="Hofstatter P.G."/>
            <person name="Thangavel G."/>
            <person name="Lux T."/>
            <person name="Neumann P."/>
            <person name="Vondrak T."/>
            <person name="Novak P."/>
            <person name="Zhang M."/>
            <person name="Costa L."/>
            <person name="Castellani M."/>
            <person name="Scott A."/>
            <person name="Toegelov H."/>
            <person name="Fuchs J."/>
            <person name="Mata-Sucre Y."/>
            <person name="Dias Y."/>
            <person name="Vanzela A.L.L."/>
            <person name="Huettel B."/>
            <person name="Almeida C.C.S."/>
            <person name="Simkova H."/>
            <person name="Souza G."/>
            <person name="Pedrosa-Harand A."/>
            <person name="Macas J."/>
            <person name="Mayer K.F.X."/>
            <person name="Houben A."/>
            <person name="Marques A."/>
        </authorList>
    </citation>
    <scope>NUCLEOTIDE SEQUENCE</scope>
    <source>
        <strain evidence="14">RhyBre1mFocal</strain>
    </source>
</reference>
<organism evidence="14 15">
    <name type="scientific">Rhynchospora breviuscula</name>
    <dbReference type="NCBI Taxonomy" id="2022672"/>
    <lineage>
        <taxon>Eukaryota</taxon>
        <taxon>Viridiplantae</taxon>
        <taxon>Streptophyta</taxon>
        <taxon>Embryophyta</taxon>
        <taxon>Tracheophyta</taxon>
        <taxon>Spermatophyta</taxon>
        <taxon>Magnoliopsida</taxon>
        <taxon>Liliopsida</taxon>
        <taxon>Poales</taxon>
        <taxon>Cyperaceae</taxon>
        <taxon>Cyperoideae</taxon>
        <taxon>Rhynchosporeae</taxon>
        <taxon>Rhynchospora</taxon>
    </lineage>
</organism>
<keyword evidence="6 10" id="KW-0238">DNA-binding</keyword>
<dbReference type="PROSITE" id="PS50110">
    <property type="entry name" value="RESPONSE_REGULATORY"/>
    <property type="match status" value="1"/>
</dbReference>
<gene>
    <name evidence="14" type="ORF">LUZ63_021153</name>
</gene>
<dbReference type="InterPro" id="IPR001867">
    <property type="entry name" value="OmpR/PhoB-type_DNA-bd"/>
</dbReference>
<evidence type="ECO:0000256" key="3">
    <source>
        <dbReference type="ARBA" id="ARBA00022553"/>
    </source>
</evidence>
<sequence length="306" mass="34208">MRPSKGDTDERTAEDVATHPPRHRHDRAPEHRGRRRHRDRGRRPGELDDTDPPRWPCHRGGGMLNPMVSARHPLSRPDGSPIRALVVDDEVNLGELLRMAMTNEGWDARAATNGRDALEVIREFEPDLLVLDVMMPGIDGVELLTRVRASGNDVPVLFLTAKDAVEDRIAGIAAGGDDYVTKPFNLEEVVLRLRGMARRHVAAAVEADSLLRVGDLSLDEDAYEVQRAGVDIKLTAKEFELLRYLMQNSRRVISKTQILDTVWGYDFGGSSGVVEIYISYLRRKIDARGEPLIHTVRGVGYTIKPS</sequence>
<comment type="caution">
    <text evidence="14">The sequence shown here is derived from an EMBL/GenBank/DDBJ whole genome shotgun (WGS) entry which is preliminary data.</text>
</comment>
<dbReference type="CDD" id="cd00383">
    <property type="entry name" value="trans_reg_C"/>
    <property type="match status" value="1"/>
</dbReference>
<dbReference type="PROSITE" id="PS51755">
    <property type="entry name" value="OMPR_PHOB"/>
    <property type="match status" value="1"/>
</dbReference>
<evidence type="ECO:0000256" key="7">
    <source>
        <dbReference type="ARBA" id="ARBA00023163"/>
    </source>
</evidence>
<keyword evidence="3 9" id="KW-0597">Phosphoprotein</keyword>
<dbReference type="AlphaFoldDB" id="A0A9P9Z8E1"/>
<dbReference type="GO" id="GO:0005829">
    <property type="term" value="C:cytosol"/>
    <property type="evidence" value="ECO:0007669"/>
    <property type="project" value="TreeGrafter"/>
</dbReference>
<dbReference type="InterPro" id="IPR036388">
    <property type="entry name" value="WH-like_DNA-bd_sf"/>
</dbReference>
<dbReference type="GO" id="GO:0000976">
    <property type="term" value="F:transcription cis-regulatory region binding"/>
    <property type="evidence" value="ECO:0007669"/>
    <property type="project" value="TreeGrafter"/>
</dbReference>
<dbReference type="Proteomes" id="UP001151287">
    <property type="component" value="Unassembled WGS sequence"/>
</dbReference>
<evidence type="ECO:0000256" key="2">
    <source>
        <dbReference type="ARBA" id="ARBA00015955"/>
    </source>
</evidence>
<keyword evidence="7" id="KW-0804">Transcription</keyword>
<feature type="DNA-binding region" description="OmpR/PhoB-type" evidence="10">
    <location>
        <begin position="208"/>
        <end position="305"/>
    </location>
</feature>
<evidence type="ECO:0000256" key="4">
    <source>
        <dbReference type="ARBA" id="ARBA00023012"/>
    </source>
</evidence>
<evidence type="ECO:0000259" key="12">
    <source>
        <dbReference type="PROSITE" id="PS50110"/>
    </source>
</evidence>
<dbReference type="FunFam" id="3.40.50.2300:FF:000001">
    <property type="entry name" value="DNA-binding response regulator PhoB"/>
    <property type="match status" value="1"/>
</dbReference>
<dbReference type="Gene3D" id="1.10.10.10">
    <property type="entry name" value="Winged helix-like DNA-binding domain superfamily/Winged helix DNA-binding domain"/>
    <property type="match status" value="1"/>
</dbReference>
<evidence type="ECO:0000256" key="6">
    <source>
        <dbReference type="ARBA" id="ARBA00023125"/>
    </source>
</evidence>
<keyword evidence="15" id="KW-1185">Reference proteome</keyword>
<feature type="compositionally biased region" description="Basic and acidic residues" evidence="11">
    <location>
        <begin position="1"/>
        <end position="17"/>
    </location>
</feature>
<dbReference type="GO" id="GO:0006355">
    <property type="term" value="P:regulation of DNA-templated transcription"/>
    <property type="evidence" value="ECO:0007669"/>
    <property type="project" value="InterPro"/>
</dbReference>
<evidence type="ECO:0000256" key="5">
    <source>
        <dbReference type="ARBA" id="ARBA00023015"/>
    </source>
</evidence>
<evidence type="ECO:0000256" key="11">
    <source>
        <dbReference type="SAM" id="MobiDB-lite"/>
    </source>
</evidence>
<name>A0A9P9Z8E1_9POAL</name>
<dbReference type="InterPro" id="IPR011006">
    <property type="entry name" value="CheY-like_superfamily"/>
</dbReference>
<dbReference type="GO" id="GO:0000156">
    <property type="term" value="F:phosphorelay response regulator activity"/>
    <property type="evidence" value="ECO:0007669"/>
    <property type="project" value="TreeGrafter"/>
</dbReference>
<dbReference type="EMBL" id="JAMQYH010000153">
    <property type="protein sequence ID" value="KAJ1683616.1"/>
    <property type="molecule type" value="Genomic_DNA"/>
</dbReference>
<protein>
    <recommendedName>
        <fullName evidence="2">Probable transcriptional regulator ycf27</fullName>
    </recommendedName>
    <alternativeName>
        <fullName evidence="8">OmpR-like protein</fullName>
    </alternativeName>
</protein>
<dbReference type="InterPro" id="IPR001789">
    <property type="entry name" value="Sig_transdc_resp-reg_receiver"/>
</dbReference>
<comment type="function">
    <text evidence="1">Probable promoter-specific protein mediating the interaction between DNA and RNA polymerase.</text>
</comment>
<dbReference type="SUPFAM" id="SSF52172">
    <property type="entry name" value="CheY-like"/>
    <property type="match status" value="1"/>
</dbReference>
<dbReference type="PANTHER" id="PTHR48111:SF28">
    <property type="entry name" value="TRANSCRIPTIONAL REGULATORY PROTEIN TCRX-RELATED"/>
    <property type="match status" value="1"/>
</dbReference>
<dbReference type="GO" id="GO:0032993">
    <property type="term" value="C:protein-DNA complex"/>
    <property type="evidence" value="ECO:0007669"/>
    <property type="project" value="TreeGrafter"/>
</dbReference>
<accession>A0A9P9Z8E1</accession>
<evidence type="ECO:0000313" key="15">
    <source>
        <dbReference type="Proteomes" id="UP001151287"/>
    </source>
</evidence>
<keyword evidence="5" id="KW-0805">Transcription regulation</keyword>
<dbReference type="InterPro" id="IPR016032">
    <property type="entry name" value="Sig_transdc_resp-reg_C-effctor"/>
</dbReference>
<dbReference type="SUPFAM" id="SSF46894">
    <property type="entry name" value="C-terminal effector domain of the bipartite response regulators"/>
    <property type="match status" value="1"/>
</dbReference>
<dbReference type="PANTHER" id="PTHR48111">
    <property type="entry name" value="REGULATOR OF RPOS"/>
    <property type="match status" value="1"/>
</dbReference>
<evidence type="ECO:0000313" key="14">
    <source>
        <dbReference type="EMBL" id="KAJ1683616.1"/>
    </source>
</evidence>
<dbReference type="InterPro" id="IPR039420">
    <property type="entry name" value="WalR-like"/>
</dbReference>
<proteinExistence type="predicted"/>
<dbReference type="FunFam" id="1.10.10.10:FF:000005">
    <property type="entry name" value="Two-component system response regulator"/>
    <property type="match status" value="1"/>
</dbReference>
<dbReference type="Gene3D" id="3.40.50.2300">
    <property type="match status" value="1"/>
</dbReference>
<keyword evidence="4" id="KW-0902">Two-component regulatory system</keyword>
<feature type="compositionally biased region" description="Basic residues" evidence="11">
    <location>
        <begin position="20"/>
        <end position="41"/>
    </location>
</feature>
<dbReference type="SMART" id="SM00448">
    <property type="entry name" value="REC"/>
    <property type="match status" value="1"/>
</dbReference>
<dbReference type="Pfam" id="PF00072">
    <property type="entry name" value="Response_reg"/>
    <property type="match status" value="1"/>
</dbReference>
<evidence type="ECO:0000256" key="10">
    <source>
        <dbReference type="PROSITE-ProRule" id="PRU01091"/>
    </source>
</evidence>
<evidence type="ECO:0000256" key="1">
    <source>
        <dbReference type="ARBA" id="ARBA00003612"/>
    </source>
</evidence>
<dbReference type="OrthoDB" id="10266508at2759"/>
<evidence type="ECO:0000259" key="13">
    <source>
        <dbReference type="PROSITE" id="PS51755"/>
    </source>
</evidence>